<gene>
    <name evidence="7" type="ORF">NEMBOFW57_003580</name>
</gene>
<proteinExistence type="predicted"/>
<sequence length="338" mass="35304">MLRQTTFAGVALGLASLSSAQLSSDFESGWDQTVWPVYAPGCQQGGTVSLDTTTAHSGKNSIRVDGAGGYCGHAFFGTNKVPSGDLYVRVWMKASKAIGDAHVTFMVLPDPAEGTDKHLRIGGMSQILLYNRESDDATLPELSPQGIASSKGLPANTWECFESHIGTDGTIETWLNGEAIPGLSYGPGISNPNANAWSRSSVKPKPTGVYFGWESYGGDANTFWYDDVAIGSSRIGCGSTGPASSVTSAPVSTSKTTLVTLTTTKSTTVSEGTTGRSTSTTSTSKTSTTSNPPASTTTTGGCTAARWAQCDGIGYSGCKTCAAPYKCQYSNDWYSQCL</sequence>
<evidence type="ECO:0000256" key="3">
    <source>
        <dbReference type="ARBA" id="ARBA00023326"/>
    </source>
</evidence>
<organism evidence="7 8">
    <name type="scientific">Staphylotrichum longicolle</name>
    <dbReference type="NCBI Taxonomy" id="669026"/>
    <lineage>
        <taxon>Eukaryota</taxon>
        <taxon>Fungi</taxon>
        <taxon>Dikarya</taxon>
        <taxon>Ascomycota</taxon>
        <taxon>Pezizomycotina</taxon>
        <taxon>Sordariomycetes</taxon>
        <taxon>Sordariomycetidae</taxon>
        <taxon>Sordariales</taxon>
        <taxon>Chaetomiaceae</taxon>
        <taxon>Staphylotrichum</taxon>
    </lineage>
</organism>
<dbReference type="GO" id="GO:0005576">
    <property type="term" value="C:extracellular region"/>
    <property type="evidence" value="ECO:0007669"/>
    <property type="project" value="InterPro"/>
</dbReference>
<feature type="region of interest" description="Disordered" evidence="4">
    <location>
        <begin position="265"/>
        <end position="301"/>
    </location>
</feature>
<evidence type="ECO:0000256" key="4">
    <source>
        <dbReference type="SAM" id="MobiDB-lite"/>
    </source>
</evidence>
<keyword evidence="8" id="KW-1185">Reference proteome</keyword>
<accession>A0AAD4FA65</accession>
<dbReference type="InterPro" id="IPR035971">
    <property type="entry name" value="CBD_sf"/>
</dbReference>
<dbReference type="GO" id="GO:0000272">
    <property type="term" value="P:polysaccharide catabolic process"/>
    <property type="evidence" value="ECO:0007669"/>
    <property type="project" value="UniProtKB-KW"/>
</dbReference>
<dbReference type="Proteomes" id="UP001197093">
    <property type="component" value="Unassembled WGS sequence"/>
</dbReference>
<dbReference type="SMART" id="SM00236">
    <property type="entry name" value="fCBD"/>
    <property type="match status" value="1"/>
</dbReference>
<reference evidence="7" key="1">
    <citation type="submission" date="2023-02" db="EMBL/GenBank/DDBJ databases">
        <authorList>
            <person name="Palmer J.M."/>
        </authorList>
    </citation>
    <scope>NUCLEOTIDE SEQUENCE</scope>
    <source>
        <strain evidence="7">FW57</strain>
    </source>
</reference>
<dbReference type="InterPro" id="IPR000254">
    <property type="entry name" value="CBD"/>
</dbReference>
<evidence type="ECO:0000256" key="2">
    <source>
        <dbReference type="ARBA" id="ARBA00023277"/>
    </source>
</evidence>
<dbReference type="Gene3D" id="2.60.120.200">
    <property type="match status" value="1"/>
</dbReference>
<evidence type="ECO:0000259" key="6">
    <source>
        <dbReference type="PROSITE" id="PS51164"/>
    </source>
</evidence>
<evidence type="ECO:0000256" key="1">
    <source>
        <dbReference type="ARBA" id="ARBA00022729"/>
    </source>
</evidence>
<protein>
    <recommendedName>
        <fullName evidence="6">CBM1 domain-containing protein</fullName>
    </recommendedName>
</protein>
<name>A0AAD4FA65_9PEZI</name>
<feature type="signal peptide" evidence="5">
    <location>
        <begin position="1"/>
        <end position="20"/>
    </location>
</feature>
<comment type="caution">
    <text evidence="7">The sequence shown here is derived from an EMBL/GenBank/DDBJ whole genome shotgun (WGS) entry which is preliminary data.</text>
</comment>
<dbReference type="GO" id="GO:0030248">
    <property type="term" value="F:cellulose binding"/>
    <property type="evidence" value="ECO:0007669"/>
    <property type="project" value="InterPro"/>
</dbReference>
<dbReference type="SUPFAM" id="SSF57180">
    <property type="entry name" value="Cellulose-binding domain"/>
    <property type="match status" value="1"/>
</dbReference>
<keyword evidence="1 5" id="KW-0732">Signal</keyword>
<evidence type="ECO:0000313" key="8">
    <source>
        <dbReference type="Proteomes" id="UP001197093"/>
    </source>
</evidence>
<dbReference type="Pfam" id="PF00734">
    <property type="entry name" value="CBM_1"/>
    <property type="match status" value="1"/>
</dbReference>
<dbReference type="Pfam" id="PF21340">
    <property type="entry name" value="Polysacc_lyase-like"/>
    <property type="match status" value="1"/>
</dbReference>
<evidence type="ECO:0000313" key="7">
    <source>
        <dbReference type="EMBL" id="KAG7293528.1"/>
    </source>
</evidence>
<feature type="chain" id="PRO_5041941426" description="CBM1 domain-containing protein" evidence="5">
    <location>
        <begin position="21"/>
        <end position="338"/>
    </location>
</feature>
<dbReference type="AlphaFoldDB" id="A0AAD4FA65"/>
<keyword evidence="2" id="KW-0119">Carbohydrate metabolism</keyword>
<feature type="domain" description="CBM1" evidence="6">
    <location>
        <begin position="302"/>
        <end position="338"/>
    </location>
</feature>
<evidence type="ECO:0000256" key="5">
    <source>
        <dbReference type="SAM" id="SignalP"/>
    </source>
</evidence>
<keyword evidence="3" id="KW-0624">Polysaccharide degradation</keyword>
<dbReference type="PROSITE" id="PS51164">
    <property type="entry name" value="CBM1_2"/>
    <property type="match status" value="1"/>
</dbReference>
<dbReference type="InterPro" id="IPR048955">
    <property type="entry name" value="Cip1-like_core"/>
</dbReference>
<dbReference type="EMBL" id="JAHCVI010000001">
    <property type="protein sequence ID" value="KAG7293528.1"/>
    <property type="molecule type" value="Genomic_DNA"/>
</dbReference>